<keyword evidence="1" id="KW-0812">Transmembrane</keyword>
<protein>
    <recommendedName>
        <fullName evidence="5">Integral membrane protein</fullName>
    </recommendedName>
</protein>
<gene>
    <name evidence="3" type="ORF">F9L07_01055</name>
</gene>
<evidence type="ECO:0000256" key="1">
    <source>
        <dbReference type="SAM" id="Phobius"/>
    </source>
</evidence>
<keyword evidence="1" id="KW-0472">Membrane</keyword>
<dbReference type="NCBIfam" id="NF038012">
    <property type="entry name" value="DMT_1"/>
    <property type="match status" value="1"/>
</dbReference>
<feature type="transmembrane region" description="Helical" evidence="1">
    <location>
        <begin position="225"/>
        <end position="249"/>
    </location>
</feature>
<feature type="transmembrane region" description="Helical" evidence="1">
    <location>
        <begin position="47"/>
        <end position="67"/>
    </location>
</feature>
<evidence type="ECO:0000313" key="3">
    <source>
        <dbReference type="EMBL" id="KAB2810587.1"/>
    </source>
</evidence>
<evidence type="ECO:0000313" key="4">
    <source>
        <dbReference type="Proteomes" id="UP000449906"/>
    </source>
</evidence>
<feature type="signal peptide" evidence="2">
    <location>
        <begin position="1"/>
        <end position="23"/>
    </location>
</feature>
<comment type="caution">
    <text evidence="3">The sequence shown here is derived from an EMBL/GenBank/DDBJ whole genome shotgun (WGS) entry which is preliminary data.</text>
</comment>
<feature type="transmembrane region" description="Helical" evidence="1">
    <location>
        <begin position="193"/>
        <end position="213"/>
    </location>
</feature>
<sequence length="392" mass="39439">MVIAVALVSACLFAIGNATQHRAATDFGSHDIGAGPLLIRLARSPLWLAGSVVGLTAYVLHAVALLLGNIATVQPLMIVGVVLAVPLRAAIGRRRPRCGELLAVGVTSLGLWLFTISTSAALPAAGGAALSSAAATACAVGVGIATSVFLVSRRLLGHLHFAAMGYGATAGILFGTSGGLLKATMTSLDERGLLATAMSWGPWVVIVVSLAATTLNQKAYQMAPIVYSMPILNIASVMVAISFGVWALGEVPTTSLAAGAVQVGALVLIAAGLLRTARLEPAPSTAARWNGCNARERPAKEKPPPVAARGWSIAAIAMHLAGATFALSFGYAAAVGSERSRVDALFGIACVAACVAGGVLLAGSCWSMASARGSPTAAGPFAEPAPSGKSQT</sequence>
<feature type="transmembrane region" description="Helical" evidence="1">
    <location>
        <begin position="310"/>
        <end position="332"/>
    </location>
</feature>
<accession>A0A7J5DXE1</accession>
<dbReference type="Proteomes" id="UP000449906">
    <property type="component" value="Unassembled WGS sequence"/>
</dbReference>
<keyword evidence="1" id="KW-1133">Transmembrane helix</keyword>
<feature type="transmembrane region" description="Helical" evidence="1">
    <location>
        <begin position="163"/>
        <end position="181"/>
    </location>
</feature>
<evidence type="ECO:0008006" key="5">
    <source>
        <dbReference type="Google" id="ProtNLM"/>
    </source>
</evidence>
<evidence type="ECO:0000256" key="2">
    <source>
        <dbReference type="SAM" id="SignalP"/>
    </source>
</evidence>
<dbReference type="PANTHER" id="PTHR40761:SF1">
    <property type="entry name" value="CONSERVED INTEGRAL MEMBRANE ALANINE VALINE AND LEUCINE RICH PROTEIN-RELATED"/>
    <property type="match status" value="1"/>
</dbReference>
<proteinExistence type="predicted"/>
<reference evidence="3 4" key="1">
    <citation type="submission" date="2019-09" db="EMBL/GenBank/DDBJ databases">
        <title>Pimelobacter sp. isolated from Paulinella.</title>
        <authorList>
            <person name="Jeong S.E."/>
        </authorList>
    </citation>
    <scope>NUCLEOTIDE SEQUENCE [LARGE SCALE GENOMIC DNA]</scope>
    <source>
        <strain evidence="3 4">Pch-N</strain>
    </source>
</reference>
<organism evidence="3 4">
    <name type="scientific">Nocardioides simplex</name>
    <name type="common">Arthrobacter simplex</name>
    <dbReference type="NCBI Taxonomy" id="2045"/>
    <lineage>
        <taxon>Bacteria</taxon>
        <taxon>Bacillati</taxon>
        <taxon>Actinomycetota</taxon>
        <taxon>Actinomycetes</taxon>
        <taxon>Propionibacteriales</taxon>
        <taxon>Nocardioidaceae</taxon>
        <taxon>Pimelobacter</taxon>
    </lineage>
</organism>
<dbReference type="AlphaFoldDB" id="A0A7J5DXE1"/>
<feature type="transmembrane region" description="Helical" evidence="1">
    <location>
        <begin position="344"/>
        <end position="366"/>
    </location>
</feature>
<dbReference type="EMBL" id="WBVM01000001">
    <property type="protein sequence ID" value="KAB2810587.1"/>
    <property type="molecule type" value="Genomic_DNA"/>
</dbReference>
<keyword evidence="2" id="KW-0732">Signal</keyword>
<feature type="transmembrane region" description="Helical" evidence="1">
    <location>
        <begin position="128"/>
        <end position="151"/>
    </location>
</feature>
<dbReference type="PANTHER" id="PTHR40761">
    <property type="entry name" value="CONSERVED INTEGRAL MEMBRANE ALANINE VALINE AND LEUCINE RICH PROTEIN-RELATED"/>
    <property type="match status" value="1"/>
</dbReference>
<feature type="chain" id="PRO_5029845489" description="Integral membrane protein" evidence="2">
    <location>
        <begin position="24"/>
        <end position="392"/>
    </location>
</feature>
<name>A0A7J5DXE1_NOCSI</name>
<feature type="transmembrane region" description="Helical" evidence="1">
    <location>
        <begin position="101"/>
        <end position="122"/>
    </location>
</feature>
<feature type="transmembrane region" description="Helical" evidence="1">
    <location>
        <begin position="255"/>
        <end position="274"/>
    </location>
</feature>